<evidence type="ECO:0000313" key="5">
    <source>
        <dbReference type="EMBL" id="BCX46911.1"/>
    </source>
</evidence>
<name>A0ABN6H0A6_9BACT</name>
<dbReference type="Proteomes" id="UP001374893">
    <property type="component" value="Chromosome"/>
</dbReference>
<dbReference type="PANTHER" id="PTHR42788">
    <property type="entry name" value="TAURINE IMPORT ATP-BINDING PROTEIN-RELATED"/>
    <property type="match status" value="1"/>
</dbReference>
<evidence type="ECO:0000313" key="6">
    <source>
        <dbReference type="Proteomes" id="UP001374893"/>
    </source>
</evidence>
<dbReference type="Pfam" id="PF00005">
    <property type="entry name" value="ABC_tran"/>
    <property type="match status" value="1"/>
</dbReference>
<protein>
    <recommendedName>
        <fullName evidence="4">AAA+ ATPase domain-containing protein</fullName>
    </recommendedName>
</protein>
<dbReference type="PROSITE" id="PS00211">
    <property type="entry name" value="ABC_TRANSPORTER_1"/>
    <property type="match status" value="1"/>
</dbReference>
<keyword evidence="3" id="KW-0067">ATP-binding</keyword>
<sequence length="169" mass="19662">MALFVGPSGCGKTTILKLIGGYLKPTDQSTFINNPFRTGMILQNDMLVPWLSGTRNIELFLKRPIASFRSHPLFGMIEPILNQPVYTLSFGQRRMIELVRAFCSDRELLLLDEPFNYLDENRRERFANHIINNTKIRIICTSHYFGEFTNTHWEQFRFEGDPPHTHLIS</sequence>
<keyword evidence="6" id="KW-1185">Reference proteome</keyword>
<dbReference type="SUPFAM" id="SSF52540">
    <property type="entry name" value="P-loop containing nucleoside triphosphate hydrolases"/>
    <property type="match status" value="1"/>
</dbReference>
<dbReference type="InterPro" id="IPR003439">
    <property type="entry name" value="ABC_transporter-like_ATP-bd"/>
</dbReference>
<dbReference type="InterPro" id="IPR017871">
    <property type="entry name" value="ABC_transporter-like_CS"/>
</dbReference>
<dbReference type="InterPro" id="IPR027417">
    <property type="entry name" value="P-loop_NTPase"/>
</dbReference>
<dbReference type="PANTHER" id="PTHR42788:SF13">
    <property type="entry name" value="ALIPHATIC SULFONATES IMPORT ATP-BINDING PROTEIN SSUB"/>
    <property type="match status" value="1"/>
</dbReference>
<dbReference type="Gene3D" id="3.40.50.300">
    <property type="entry name" value="P-loop containing nucleotide triphosphate hydrolases"/>
    <property type="match status" value="2"/>
</dbReference>
<proteinExistence type="predicted"/>
<accession>A0ABN6H0A6</accession>
<evidence type="ECO:0000256" key="3">
    <source>
        <dbReference type="ARBA" id="ARBA00022840"/>
    </source>
</evidence>
<keyword evidence="2" id="KW-0547">Nucleotide-binding</keyword>
<dbReference type="InterPro" id="IPR003593">
    <property type="entry name" value="AAA+_ATPase"/>
</dbReference>
<dbReference type="EMBL" id="AP024702">
    <property type="protein sequence ID" value="BCX46911.1"/>
    <property type="molecule type" value="Genomic_DNA"/>
</dbReference>
<evidence type="ECO:0000259" key="4">
    <source>
        <dbReference type="SMART" id="SM00382"/>
    </source>
</evidence>
<dbReference type="InterPro" id="IPR050166">
    <property type="entry name" value="ABC_transporter_ATP-bind"/>
</dbReference>
<reference evidence="5 6" key="1">
    <citation type="submission" date="2021-06" db="EMBL/GenBank/DDBJ databases">
        <title>Complete genome of Haloferula helveola possessing various polysaccharide degrading enzymes.</title>
        <authorList>
            <person name="Takami H."/>
            <person name="Huang C."/>
            <person name="Hamasaki K."/>
        </authorList>
    </citation>
    <scope>NUCLEOTIDE SEQUENCE [LARGE SCALE GENOMIC DNA]</scope>
    <source>
        <strain evidence="5 6">CN-1</strain>
    </source>
</reference>
<feature type="domain" description="AAA+ ATPase" evidence="4">
    <location>
        <begin position="1"/>
        <end position="164"/>
    </location>
</feature>
<evidence type="ECO:0000256" key="1">
    <source>
        <dbReference type="ARBA" id="ARBA00022448"/>
    </source>
</evidence>
<evidence type="ECO:0000256" key="2">
    <source>
        <dbReference type="ARBA" id="ARBA00022741"/>
    </source>
</evidence>
<dbReference type="SMART" id="SM00382">
    <property type="entry name" value="AAA"/>
    <property type="match status" value="1"/>
</dbReference>
<organism evidence="5 6">
    <name type="scientific">Haloferula helveola</name>
    <dbReference type="NCBI Taxonomy" id="490095"/>
    <lineage>
        <taxon>Bacteria</taxon>
        <taxon>Pseudomonadati</taxon>
        <taxon>Verrucomicrobiota</taxon>
        <taxon>Verrucomicrobiia</taxon>
        <taxon>Verrucomicrobiales</taxon>
        <taxon>Verrucomicrobiaceae</taxon>
        <taxon>Haloferula</taxon>
    </lineage>
</organism>
<keyword evidence="1" id="KW-0813">Transport</keyword>
<gene>
    <name evidence="5" type="ORF">HAHE_08190</name>
</gene>